<feature type="repeat" description="WD" evidence="1">
    <location>
        <begin position="23"/>
        <end position="54"/>
    </location>
</feature>
<dbReference type="PANTHER" id="PTHR44083:SF45">
    <property type="entry name" value="TOPLESS-RELATED PROTEIN 1"/>
    <property type="match status" value="1"/>
</dbReference>
<dbReference type="OMA" id="QFRIAVH"/>
<dbReference type="OrthoDB" id="1743797at2759"/>
<organism evidence="2 3">
    <name type="scientific">Tetracentron sinense</name>
    <name type="common">Spur-leaf</name>
    <dbReference type="NCBI Taxonomy" id="13715"/>
    <lineage>
        <taxon>Eukaryota</taxon>
        <taxon>Viridiplantae</taxon>
        <taxon>Streptophyta</taxon>
        <taxon>Embryophyta</taxon>
        <taxon>Tracheophyta</taxon>
        <taxon>Spermatophyta</taxon>
        <taxon>Magnoliopsida</taxon>
        <taxon>Trochodendrales</taxon>
        <taxon>Trochodendraceae</taxon>
        <taxon>Tetracentron</taxon>
    </lineage>
</organism>
<keyword evidence="3" id="KW-1185">Reference proteome</keyword>
<dbReference type="SUPFAM" id="SSF63829">
    <property type="entry name" value="Calcium-dependent phosphotriesterase"/>
    <property type="match status" value="1"/>
</dbReference>
<dbReference type="Proteomes" id="UP000655225">
    <property type="component" value="Unassembled WGS sequence"/>
</dbReference>
<name>A0A834YWY0_TETSI</name>
<evidence type="ECO:0000256" key="1">
    <source>
        <dbReference type="PROSITE-ProRule" id="PRU00221"/>
    </source>
</evidence>
<gene>
    <name evidence="2" type="ORF">HHK36_019840</name>
</gene>
<dbReference type="Gene3D" id="2.130.10.10">
    <property type="entry name" value="YVTN repeat-like/Quinoprotein amine dehydrogenase"/>
    <property type="match status" value="1"/>
</dbReference>
<comment type="caution">
    <text evidence="2">The sequence shown here is derived from an EMBL/GenBank/DDBJ whole genome shotgun (WGS) entry which is preliminary data.</text>
</comment>
<dbReference type="AlphaFoldDB" id="A0A834YWY0"/>
<dbReference type="InterPro" id="IPR001680">
    <property type="entry name" value="WD40_rpt"/>
</dbReference>
<accession>A0A834YWY0</accession>
<dbReference type="InterPro" id="IPR015943">
    <property type="entry name" value="WD40/YVTN_repeat-like_dom_sf"/>
</dbReference>
<dbReference type="GO" id="GO:0006355">
    <property type="term" value="P:regulation of DNA-templated transcription"/>
    <property type="evidence" value="ECO:0007669"/>
    <property type="project" value="InterPro"/>
</dbReference>
<evidence type="ECO:0000313" key="2">
    <source>
        <dbReference type="EMBL" id="KAF8395885.1"/>
    </source>
</evidence>
<dbReference type="PROSITE" id="PS50082">
    <property type="entry name" value="WD_REPEATS_2"/>
    <property type="match status" value="1"/>
</dbReference>
<keyword evidence="1" id="KW-0853">WD repeat</keyword>
<reference evidence="2 3" key="1">
    <citation type="submission" date="2020-04" db="EMBL/GenBank/DDBJ databases">
        <title>Plant Genome Project.</title>
        <authorList>
            <person name="Zhang R.-G."/>
        </authorList>
    </citation>
    <scope>NUCLEOTIDE SEQUENCE [LARGE SCALE GENOMIC DNA]</scope>
    <source>
        <strain evidence="2">YNK0</strain>
        <tissue evidence="2">Leaf</tissue>
    </source>
</reference>
<dbReference type="PANTHER" id="PTHR44083">
    <property type="entry name" value="TOPLESS-RELATED PROTEIN 1-RELATED"/>
    <property type="match status" value="1"/>
</dbReference>
<dbReference type="EMBL" id="JABCRI010000013">
    <property type="protein sequence ID" value="KAF8395885.1"/>
    <property type="molecule type" value="Genomic_DNA"/>
</dbReference>
<dbReference type="InterPro" id="IPR027728">
    <property type="entry name" value="Topless_fam"/>
</dbReference>
<protein>
    <submittedName>
        <fullName evidence="2">Uncharacterized protein</fullName>
    </submittedName>
</protein>
<sequence>MDESEGAVTRTYQGFRKCSLGVVQFDTSKNRFLPAGDDFSIKFWDMDNNNLLTTIDGDGGLPASPGIRFYKEGALLAVSANENGIKILSNADGLRLLRTFESRSFDASRVVSETPTIGPISAVVAATSSELADRGAPMVAIAGMNGETRNLGDVKPKLTEEANDKSKIWKLTEINEPTQCRSLRLPDNLRTTKIFVFTGLYMTQFRIAVHDIVQNSGFDCRVIHALATEISEQDAFCTQQFLQEIASSNRQHALRRGTQACSSLPVPLM</sequence>
<proteinExistence type="predicted"/>
<evidence type="ECO:0000313" key="3">
    <source>
        <dbReference type="Proteomes" id="UP000655225"/>
    </source>
</evidence>